<keyword evidence="9 12" id="KW-0863">Zinc-finger</keyword>
<comment type="catalytic activity">
    <reaction evidence="1">
        <text>guanosine(46) in tRNA + S-adenosyl-L-methionine = N(7)-methylguanosine(46) in tRNA + S-adenosyl-L-homocysteine</text>
        <dbReference type="Rhea" id="RHEA:42708"/>
        <dbReference type="Rhea" id="RHEA-COMP:10188"/>
        <dbReference type="Rhea" id="RHEA-COMP:10189"/>
        <dbReference type="ChEBI" id="CHEBI:57856"/>
        <dbReference type="ChEBI" id="CHEBI:59789"/>
        <dbReference type="ChEBI" id="CHEBI:74269"/>
        <dbReference type="ChEBI" id="CHEBI:74480"/>
        <dbReference type="EC" id="2.1.1.33"/>
    </reaction>
</comment>
<dbReference type="InterPro" id="IPR011990">
    <property type="entry name" value="TPR-like_helical_dom_sf"/>
</dbReference>
<dbReference type="PANTHER" id="PTHR47447">
    <property type="entry name" value="OS03G0856100 PROTEIN"/>
    <property type="match status" value="1"/>
</dbReference>
<dbReference type="InterPro" id="IPR036855">
    <property type="entry name" value="Znf_CCCH_sf"/>
</dbReference>
<dbReference type="Gene3D" id="3.40.50.150">
    <property type="entry name" value="Vaccinia Virus protein VP39"/>
    <property type="match status" value="1"/>
</dbReference>
<evidence type="ECO:0000313" key="15">
    <source>
        <dbReference type="Proteomes" id="UP001178507"/>
    </source>
</evidence>
<dbReference type="Gene3D" id="1.25.40.10">
    <property type="entry name" value="Tetratricopeptide repeat domain"/>
    <property type="match status" value="1"/>
</dbReference>
<evidence type="ECO:0000256" key="1">
    <source>
        <dbReference type="ARBA" id="ARBA00000142"/>
    </source>
</evidence>
<dbReference type="InterPro" id="IPR029063">
    <property type="entry name" value="SAM-dependent_MTases_sf"/>
</dbReference>
<dbReference type="Pfam" id="PF02390">
    <property type="entry name" value="Methyltransf_4"/>
    <property type="match status" value="1"/>
</dbReference>
<keyword evidence="10 12" id="KW-0862">Zinc</keyword>
<dbReference type="PROSITE" id="PS51625">
    <property type="entry name" value="SAM_MT_TRMB"/>
    <property type="match status" value="1"/>
</dbReference>
<dbReference type="PANTHER" id="PTHR47447:SF28">
    <property type="entry name" value="PENTACOTRIPEPTIDE-REPEAT REGION OF PRORP DOMAIN-CONTAINING PROTEIN"/>
    <property type="match status" value="1"/>
</dbReference>
<dbReference type="PROSITE" id="PS51375">
    <property type="entry name" value="PPR"/>
    <property type="match status" value="2"/>
</dbReference>
<dbReference type="NCBIfam" id="TIGR00756">
    <property type="entry name" value="PPR"/>
    <property type="match status" value="3"/>
</dbReference>
<evidence type="ECO:0000256" key="5">
    <source>
        <dbReference type="ARBA" id="ARBA00022691"/>
    </source>
</evidence>
<evidence type="ECO:0000256" key="7">
    <source>
        <dbReference type="ARBA" id="ARBA00022723"/>
    </source>
</evidence>
<dbReference type="SUPFAM" id="SSF53335">
    <property type="entry name" value="S-adenosyl-L-methionine-dependent methyltransferases"/>
    <property type="match status" value="1"/>
</dbReference>
<evidence type="ECO:0000256" key="10">
    <source>
        <dbReference type="ARBA" id="ARBA00022833"/>
    </source>
</evidence>
<dbReference type="InterPro" id="IPR003358">
    <property type="entry name" value="tRNA_(Gua-N-7)_MeTrfase_Trmb"/>
</dbReference>
<evidence type="ECO:0000256" key="12">
    <source>
        <dbReference type="PROSITE-ProRule" id="PRU00723"/>
    </source>
</evidence>
<evidence type="ECO:0000256" key="8">
    <source>
        <dbReference type="ARBA" id="ARBA00022737"/>
    </source>
</evidence>
<dbReference type="GO" id="GO:0008270">
    <property type="term" value="F:zinc ion binding"/>
    <property type="evidence" value="ECO:0007669"/>
    <property type="project" value="UniProtKB-KW"/>
</dbReference>
<keyword evidence="8" id="KW-0677">Repeat</keyword>
<dbReference type="InterPro" id="IPR000571">
    <property type="entry name" value="Znf_CCCH"/>
</dbReference>
<name>A0AA36J7E2_9DINO</name>
<dbReference type="Gene3D" id="4.10.1000.10">
    <property type="entry name" value="Zinc finger, CCCH-type"/>
    <property type="match status" value="1"/>
</dbReference>
<proteinExistence type="predicted"/>
<accession>A0AA36J7E2</accession>
<dbReference type="EC" id="2.1.1.33" evidence="2"/>
<evidence type="ECO:0000256" key="3">
    <source>
        <dbReference type="ARBA" id="ARBA00022603"/>
    </source>
</evidence>
<evidence type="ECO:0000259" key="13">
    <source>
        <dbReference type="PROSITE" id="PS50103"/>
    </source>
</evidence>
<evidence type="ECO:0000256" key="4">
    <source>
        <dbReference type="ARBA" id="ARBA00022679"/>
    </source>
</evidence>
<protein>
    <recommendedName>
        <fullName evidence="2">tRNA (guanine(46)-N(7))-methyltransferase</fullName>
        <ecNumber evidence="2">2.1.1.33</ecNumber>
    </recommendedName>
</protein>
<dbReference type="Proteomes" id="UP001178507">
    <property type="component" value="Unassembled WGS sequence"/>
</dbReference>
<keyword evidence="15" id="KW-1185">Reference proteome</keyword>
<sequence length="524" mass="58685">MPSLVVDTHALTKKIAELAREKQLTKALEVFGQFELEGLEPSVYTFSSLINVHVRSGDLKGAKAALKAMRQRRLKPNVSIFTILLRGYSQAGNLRKARGLLDEMQREKVQPDARAMNTFLRGCLHHGQVALAKEVFNQMDSQWGVIPDYTSLRYMAQILGQALCIKDLKQLMQKVPGQKERAMRAPDVCKFWAAGRCSKGVNCTFYHDPSVTPANEENLEQERRTSIATMNLALAQAAAMLGRFKVCQAALQRAEECIGEDTRGLFQQLSQEELRREAQRIRDFAERALAPELLGHLFRTFLFGPGPDDPATLCEELMAFGLGTQPGRDEVLSALQRCFKGQRMRIGRTWGRELAKLPQKLEICAGNGDWVIAQAKEEHGVANWIALELRHDRVHNIFSRMVFEEVQNLCLIRGDAARVVPFLPPGSVSHIFINFPEPPHFSGHEAEARNELLTAEFFEQLHGLLAAEGRMTILSDNWRYIRRLARAVGELTEGPEGSPRFASALAKDVRETVSRGPCSGRAST</sequence>
<gene>
    <name evidence="14" type="ORF">EVOR1521_LOCUS23347</name>
</gene>
<keyword evidence="3" id="KW-0489">Methyltransferase</keyword>
<feature type="domain" description="C3H1-type" evidence="13">
    <location>
        <begin position="183"/>
        <end position="210"/>
    </location>
</feature>
<evidence type="ECO:0000256" key="11">
    <source>
        <dbReference type="PROSITE-ProRule" id="PRU00708"/>
    </source>
</evidence>
<keyword evidence="5" id="KW-0949">S-adenosyl-L-methionine</keyword>
<comment type="caution">
    <text evidence="14">The sequence shown here is derived from an EMBL/GenBank/DDBJ whole genome shotgun (WGS) entry which is preliminary data.</text>
</comment>
<evidence type="ECO:0000256" key="6">
    <source>
        <dbReference type="ARBA" id="ARBA00022694"/>
    </source>
</evidence>
<dbReference type="AlphaFoldDB" id="A0AA36J7E2"/>
<keyword evidence="4" id="KW-0808">Transferase</keyword>
<dbReference type="Pfam" id="PF00642">
    <property type="entry name" value="zf-CCCH"/>
    <property type="match status" value="1"/>
</dbReference>
<reference evidence="14" key="1">
    <citation type="submission" date="2023-08" db="EMBL/GenBank/DDBJ databases">
        <authorList>
            <person name="Chen Y."/>
            <person name="Shah S."/>
            <person name="Dougan E. K."/>
            <person name="Thang M."/>
            <person name="Chan C."/>
        </authorList>
    </citation>
    <scope>NUCLEOTIDE SEQUENCE</scope>
</reference>
<dbReference type="SMART" id="SM00356">
    <property type="entry name" value="ZnF_C3H1"/>
    <property type="match status" value="1"/>
</dbReference>
<dbReference type="EMBL" id="CAUJNA010003351">
    <property type="protein sequence ID" value="CAJ1399894.1"/>
    <property type="molecule type" value="Genomic_DNA"/>
</dbReference>
<dbReference type="GO" id="GO:0008176">
    <property type="term" value="F:tRNA (guanine(46)-N7)-methyltransferase activity"/>
    <property type="evidence" value="ECO:0007669"/>
    <property type="project" value="UniProtKB-EC"/>
</dbReference>
<dbReference type="PROSITE" id="PS50103">
    <property type="entry name" value="ZF_C3H1"/>
    <property type="match status" value="1"/>
</dbReference>
<dbReference type="InterPro" id="IPR002885">
    <property type="entry name" value="PPR_rpt"/>
</dbReference>
<feature type="repeat" description="PPR" evidence="11">
    <location>
        <begin position="42"/>
        <end position="76"/>
    </location>
</feature>
<dbReference type="Pfam" id="PF13041">
    <property type="entry name" value="PPR_2"/>
    <property type="match status" value="1"/>
</dbReference>
<evidence type="ECO:0000313" key="14">
    <source>
        <dbReference type="EMBL" id="CAJ1399894.1"/>
    </source>
</evidence>
<dbReference type="Pfam" id="PF13812">
    <property type="entry name" value="PPR_3"/>
    <property type="match status" value="1"/>
</dbReference>
<feature type="repeat" description="PPR" evidence="11">
    <location>
        <begin position="77"/>
        <end position="111"/>
    </location>
</feature>
<organism evidence="14 15">
    <name type="scientific">Effrenium voratum</name>
    <dbReference type="NCBI Taxonomy" id="2562239"/>
    <lineage>
        <taxon>Eukaryota</taxon>
        <taxon>Sar</taxon>
        <taxon>Alveolata</taxon>
        <taxon>Dinophyceae</taxon>
        <taxon>Suessiales</taxon>
        <taxon>Symbiodiniaceae</taxon>
        <taxon>Effrenium</taxon>
    </lineage>
</organism>
<evidence type="ECO:0000256" key="2">
    <source>
        <dbReference type="ARBA" id="ARBA00011977"/>
    </source>
</evidence>
<keyword evidence="7 12" id="KW-0479">Metal-binding</keyword>
<dbReference type="SUPFAM" id="SSF90229">
    <property type="entry name" value="CCCH zinc finger"/>
    <property type="match status" value="1"/>
</dbReference>
<feature type="zinc finger region" description="C3H1-type" evidence="12">
    <location>
        <begin position="183"/>
        <end position="210"/>
    </location>
</feature>
<evidence type="ECO:0000256" key="9">
    <source>
        <dbReference type="ARBA" id="ARBA00022771"/>
    </source>
</evidence>
<keyword evidence="6" id="KW-0819">tRNA processing</keyword>